<evidence type="ECO:0000259" key="1">
    <source>
        <dbReference type="Pfam" id="PF06985"/>
    </source>
</evidence>
<dbReference type="PANTHER" id="PTHR24148:SF64">
    <property type="entry name" value="HETEROKARYON INCOMPATIBILITY DOMAIN-CONTAINING PROTEIN"/>
    <property type="match status" value="1"/>
</dbReference>
<reference evidence="2 3" key="1">
    <citation type="submission" date="2018-05" db="EMBL/GenBank/DDBJ databases">
        <title>Draft genome sequence of Scytalidium lignicola DSM 105466, a ubiquitous saprotrophic fungus.</title>
        <authorList>
            <person name="Buettner E."/>
            <person name="Gebauer A.M."/>
            <person name="Hofrichter M."/>
            <person name="Liers C."/>
            <person name="Kellner H."/>
        </authorList>
    </citation>
    <scope>NUCLEOTIDE SEQUENCE [LARGE SCALE GENOMIC DNA]</scope>
    <source>
        <strain evidence="2 3">DSM 105466</strain>
    </source>
</reference>
<dbReference type="InterPro" id="IPR010730">
    <property type="entry name" value="HET"/>
</dbReference>
<feature type="non-terminal residue" evidence="2">
    <location>
        <position position="1"/>
    </location>
</feature>
<accession>A0A3E2H985</accession>
<evidence type="ECO:0000313" key="3">
    <source>
        <dbReference type="Proteomes" id="UP000258309"/>
    </source>
</evidence>
<dbReference type="STRING" id="5539.A0A3E2H985"/>
<dbReference type="OMA" id="RIHLHED"/>
<dbReference type="Pfam" id="PF26639">
    <property type="entry name" value="Het-6_barrel"/>
    <property type="match status" value="1"/>
</dbReference>
<sequence>MILLRDLISSDTELVEISTAFDEWAKEQAQDEDGREVDIMLEPPPRHIRLFKLAPRRESISGELEDEVLEGNLIYTSLDESVMMPYMAISYFWGPAEDVTFSLTCGSNVLRINRNLNDLLRSLQRANWPFPLWIDAICIAQDNIIEKANQIPLMGEIYQRANSTISWIGNAPDNFVSFWNYASQLPELLYNIKDTFGPQTLIWRDKQQPPANFWDTVEDVFSRSYYNRIWVMQEIILSKQLLVLCGDCVLAWPEFCAVAAALSDEENIGARGWGHYQRLVKIKVDTMRISVLNISRYYYDEKTGLKLLDYILFSQTRDCTDIRDKVYGQLSLLTAPFRHSITPNYSKSTQEVYTEFTRAVLCTEEALEVLPFAGISNQKLIGFPSWVIDLAQGPRAVLAGYKRFTAGIYEDMPDLLPRIHLHEDGHCLEVYGFEADEVLNIVQQDVGYAHPIAPSWFLKVPMGRGDYVWSEECLKLCRKTLNINSADIPEAYLITLTADRNERRYTTEDYRQWQQIMLNYMHNEEETPPTPFINDVIEVCVDRIFFSTKQGRIGVGPIDTQAGDRICIPFQSRVPLMMRPKANGRYKLLGDTYCYGLMEGQALEVARKNGTEQIRFAIE</sequence>
<proteinExistence type="predicted"/>
<feature type="domain" description="Heterokaryon incompatibility" evidence="1">
    <location>
        <begin position="86"/>
        <end position="234"/>
    </location>
</feature>
<name>A0A3E2H985_SCYLI</name>
<organism evidence="2 3">
    <name type="scientific">Scytalidium lignicola</name>
    <name type="common">Hyphomycete</name>
    <dbReference type="NCBI Taxonomy" id="5539"/>
    <lineage>
        <taxon>Eukaryota</taxon>
        <taxon>Fungi</taxon>
        <taxon>Dikarya</taxon>
        <taxon>Ascomycota</taxon>
        <taxon>Pezizomycotina</taxon>
        <taxon>Leotiomycetes</taxon>
        <taxon>Leotiomycetes incertae sedis</taxon>
        <taxon>Scytalidium</taxon>
    </lineage>
</organism>
<dbReference type="AlphaFoldDB" id="A0A3E2H985"/>
<dbReference type="Pfam" id="PF06985">
    <property type="entry name" value="HET"/>
    <property type="match status" value="1"/>
</dbReference>
<comment type="caution">
    <text evidence="2">The sequence shown here is derived from an EMBL/GenBank/DDBJ whole genome shotgun (WGS) entry which is preliminary data.</text>
</comment>
<protein>
    <recommendedName>
        <fullName evidence="1">Heterokaryon incompatibility domain-containing protein</fullName>
    </recommendedName>
</protein>
<gene>
    <name evidence="2" type="ORF">B7463_g6383</name>
</gene>
<feature type="non-terminal residue" evidence="2">
    <location>
        <position position="619"/>
    </location>
</feature>
<evidence type="ECO:0000313" key="2">
    <source>
        <dbReference type="EMBL" id="RFU29940.1"/>
    </source>
</evidence>
<dbReference type="OrthoDB" id="3556612at2759"/>
<dbReference type="EMBL" id="NCSJ02000113">
    <property type="protein sequence ID" value="RFU29940.1"/>
    <property type="molecule type" value="Genomic_DNA"/>
</dbReference>
<dbReference type="PANTHER" id="PTHR24148">
    <property type="entry name" value="ANKYRIN REPEAT DOMAIN-CONTAINING PROTEIN 39 HOMOLOG-RELATED"/>
    <property type="match status" value="1"/>
</dbReference>
<dbReference type="InterPro" id="IPR052895">
    <property type="entry name" value="HetReg/Transcr_Mod"/>
</dbReference>
<dbReference type="Proteomes" id="UP000258309">
    <property type="component" value="Unassembled WGS sequence"/>
</dbReference>
<keyword evidence="3" id="KW-1185">Reference proteome</keyword>